<proteinExistence type="predicted"/>
<evidence type="ECO:0000256" key="1">
    <source>
        <dbReference type="SAM" id="SignalP"/>
    </source>
</evidence>
<feature type="chain" id="PRO_5032705805" evidence="1">
    <location>
        <begin position="22"/>
        <end position="74"/>
    </location>
</feature>
<sequence length="74" mass="8017">MISKQLILVLFFFILVIVAQAGNELDTDLNNNIQKSGIVSTVNHPRRCNPADGIDQRQAQDALSAVAVVTGIIK</sequence>
<evidence type="ECO:0000313" key="2">
    <source>
        <dbReference type="EMBL" id="CAF0890268.1"/>
    </source>
</evidence>
<dbReference type="EMBL" id="CAJNOO010000286">
    <property type="protein sequence ID" value="CAF0890268.1"/>
    <property type="molecule type" value="Genomic_DNA"/>
</dbReference>
<evidence type="ECO:0000313" key="3">
    <source>
        <dbReference type="Proteomes" id="UP000663882"/>
    </source>
</evidence>
<protein>
    <submittedName>
        <fullName evidence="2">Uncharacterized protein</fullName>
    </submittedName>
</protein>
<keyword evidence="1" id="KW-0732">Signal</keyword>
<organism evidence="2 3">
    <name type="scientific">Rotaria sordida</name>
    <dbReference type="NCBI Taxonomy" id="392033"/>
    <lineage>
        <taxon>Eukaryota</taxon>
        <taxon>Metazoa</taxon>
        <taxon>Spiralia</taxon>
        <taxon>Gnathifera</taxon>
        <taxon>Rotifera</taxon>
        <taxon>Eurotatoria</taxon>
        <taxon>Bdelloidea</taxon>
        <taxon>Philodinida</taxon>
        <taxon>Philodinidae</taxon>
        <taxon>Rotaria</taxon>
    </lineage>
</organism>
<feature type="signal peptide" evidence="1">
    <location>
        <begin position="1"/>
        <end position="21"/>
    </location>
</feature>
<accession>A0A813YXZ5</accession>
<dbReference type="Proteomes" id="UP000663882">
    <property type="component" value="Unassembled WGS sequence"/>
</dbReference>
<comment type="caution">
    <text evidence="2">The sequence shown here is derived from an EMBL/GenBank/DDBJ whole genome shotgun (WGS) entry which is preliminary data.</text>
</comment>
<reference evidence="2" key="1">
    <citation type="submission" date="2021-02" db="EMBL/GenBank/DDBJ databases">
        <authorList>
            <person name="Nowell W R."/>
        </authorList>
    </citation>
    <scope>NUCLEOTIDE SEQUENCE</scope>
</reference>
<dbReference type="AlphaFoldDB" id="A0A813YXZ5"/>
<gene>
    <name evidence="2" type="ORF">RFH988_LOCUS8441</name>
</gene>
<name>A0A813YXZ5_9BILA</name>